<comment type="caution">
    <text evidence="2">The sequence shown here is derived from an EMBL/GenBank/DDBJ whole genome shotgun (WGS) entry which is preliminary data.</text>
</comment>
<gene>
    <name evidence="2" type="ORF">PCOR1329_LOCUS66008</name>
</gene>
<feature type="coiled-coil region" evidence="1">
    <location>
        <begin position="49"/>
        <end position="121"/>
    </location>
</feature>
<evidence type="ECO:0008006" key="4">
    <source>
        <dbReference type="Google" id="ProtNLM"/>
    </source>
</evidence>
<feature type="non-terminal residue" evidence="2">
    <location>
        <position position="177"/>
    </location>
</feature>
<evidence type="ECO:0000256" key="1">
    <source>
        <dbReference type="SAM" id="Coils"/>
    </source>
</evidence>
<evidence type="ECO:0000313" key="3">
    <source>
        <dbReference type="Proteomes" id="UP001189429"/>
    </source>
</evidence>
<accession>A0ABN9WCA1</accession>
<evidence type="ECO:0000313" key="2">
    <source>
        <dbReference type="EMBL" id="CAK0883933.1"/>
    </source>
</evidence>
<dbReference type="Proteomes" id="UP001189429">
    <property type="component" value="Unassembled WGS sequence"/>
</dbReference>
<name>A0ABN9WCA1_9DINO</name>
<protein>
    <recommendedName>
        <fullName evidence="4">Cilia- and flagella-associated protein 157</fullName>
    </recommendedName>
</protein>
<reference evidence="2" key="1">
    <citation type="submission" date="2023-10" db="EMBL/GenBank/DDBJ databases">
        <authorList>
            <person name="Chen Y."/>
            <person name="Shah S."/>
            <person name="Dougan E. K."/>
            <person name="Thang M."/>
            <person name="Chan C."/>
        </authorList>
    </citation>
    <scope>NUCLEOTIDE SEQUENCE [LARGE SCALE GENOMIC DNA]</scope>
</reference>
<proteinExistence type="predicted"/>
<keyword evidence="3" id="KW-1185">Reference proteome</keyword>
<organism evidence="2 3">
    <name type="scientific">Prorocentrum cordatum</name>
    <dbReference type="NCBI Taxonomy" id="2364126"/>
    <lineage>
        <taxon>Eukaryota</taxon>
        <taxon>Sar</taxon>
        <taxon>Alveolata</taxon>
        <taxon>Dinophyceae</taxon>
        <taxon>Prorocentrales</taxon>
        <taxon>Prorocentraceae</taxon>
        <taxon>Prorocentrum</taxon>
    </lineage>
</organism>
<dbReference type="EMBL" id="CAUYUJ010018484">
    <property type="protein sequence ID" value="CAK0883933.1"/>
    <property type="molecule type" value="Genomic_DNA"/>
</dbReference>
<sequence>MGGTAQLRDLQGELRARGDELQRCTATLQQRDQELLEVGGQLTDLQILFEEVNQQLQNECGRVERLQESVASCAQQSKELELLQGMLEESHRMLAQVRDALEQEQAERRRAAGLLEHEKRRTQLLLDVLKHFKEKLQGLTPQMLLSRLGGPEAKALLAGIVDGAVIDSAAAMNGSAG</sequence>
<keyword evidence="1" id="KW-0175">Coiled coil</keyword>